<reference evidence="1" key="1">
    <citation type="journal article" date="2025" name="Int. J. Syst. Evol. Microbiol.">
        <title>Inconstantimicrobium mannanitabidum sp. nov., a novel member of the family Clostridiaceae isolated from anoxic soil under the treatment of reductive soil disinfestation.</title>
        <authorList>
            <person name="Ueki A."/>
            <person name="Tonouchi A."/>
            <person name="Honma S."/>
            <person name="Kaku N."/>
            <person name="Ueki K."/>
        </authorList>
    </citation>
    <scope>NUCLEOTIDE SEQUENCE</scope>
    <source>
        <strain evidence="1">TW13</strain>
    </source>
</reference>
<sequence>MILNTSGINGRQSKTCFPKIFDEYDLERVLGEIDLIKYQVYGDIRKCLYGVK</sequence>
<keyword evidence="2" id="KW-1185">Reference proteome</keyword>
<evidence type="ECO:0000313" key="2">
    <source>
        <dbReference type="Proteomes" id="UP001058074"/>
    </source>
</evidence>
<evidence type="ECO:0000313" key="1">
    <source>
        <dbReference type="EMBL" id="GKX66897.1"/>
    </source>
</evidence>
<comment type="caution">
    <text evidence="1">The sequence shown here is derived from an EMBL/GenBank/DDBJ whole genome shotgun (WGS) entry which is preliminary data.</text>
</comment>
<dbReference type="Proteomes" id="UP001058074">
    <property type="component" value="Unassembled WGS sequence"/>
</dbReference>
<proteinExistence type="predicted"/>
<protein>
    <submittedName>
        <fullName evidence="1">Uncharacterized protein</fullName>
    </submittedName>
</protein>
<gene>
    <name evidence="1" type="ORF">rsdtw13_21550</name>
</gene>
<organism evidence="1 2">
    <name type="scientific">Inconstantimicrobium mannanitabidum</name>
    <dbReference type="NCBI Taxonomy" id="1604901"/>
    <lineage>
        <taxon>Bacteria</taxon>
        <taxon>Bacillati</taxon>
        <taxon>Bacillota</taxon>
        <taxon>Clostridia</taxon>
        <taxon>Eubacteriales</taxon>
        <taxon>Clostridiaceae</taxon>
        <taxon>Inconstantimicrobium</taxon>
    </lineage>
</organism>
<name>A0ACB5RCM4_9CLOT</name>
<accession>A0ACB5RCM4</accession>
<dbReference type="EMBL" id="BROD01000001">
    <property type="protein sequence ID" value="GKX66897.1"/>
    <property type="molecule type" value="Genomic_DNA"/>
</dbReference>